<gene>
    <name evidence="4" type="ORF">D5R40_31660</name>
</gene>
<proteinExistence type="predicted"/>
<evidence type="ECO:0000313" key="4">
    <source>
        <dbReference type="EMBL" id="RQH21119.1"/>
    </source>
</evidence>
<dbReference type="Proteomes" id="UP000269154">
    <property type="component" value="Unassembled WGS sequence"/>
</dbReference>
<dbReference type="Gene3D" id="3.40.710.10">
    <property type="entry name" value="DD-peptidase/beta-lactamase superfamily"/>
    <property type="match status" value="1"/>
</dbReference>
<dbReference type="EMBL" id="RCBY01000398">
    <property type="protein sequence ID" value="RQH21119.1"/>
    <property type="molecule type" value="Genomic_DNA"/>
</dbReference>
<dbReference type="InterPro" id="IPR001460">
    <property type="entry name" value="PCN-bd_Tpept"/>
</dbReference>
<protein>
    <recommendedName>
        <fullName evidence="3">Penicillin-binding protein transpeptidase domain-containing protein</fullName>
    </recommendedName>
</protein>
<accession>A0A3N6P3R2</accession>
<dbReference type="InterPro" id="IPR050396">
    <property type="entry name" value="Glycosyltr_51/Transpeptidase"/>
</dbReference>
<evidence type="ECO:0000259" key="3">
    <source>
        <dbReference type="Pfam" id="PF00905"/>
    </source>
</evidence>
<dbReference type="GO" id="GO:0030288">
    <property type="term" value="C:outer membrane-bounded periplasmic space"/>
    <property type="evidence" value="ECO:0007669"/>
    <property type="project" value="TreeGrafter"/>
</dbReference>
<keyword evidence="5" id="KW-1185">Reference proteome</keyword>
<reference evidence="4 5" key="1">
    <citation type="journal article" date="2018" name="ACS Chem. Biol.">
        <title>Ketoreductase domain dysfunction expands chemodiversity: malyngamide biosynthesis in the cyanobacterium Okeania hirsuta.</title>
        <authorList>
            <person name="Moss N.A."/>
            <person name="Leao T."/>
            <person name="Rankin M."/>
            <person name="McCullough T.M."/>
            <person name="Qu P."/>
            <person name="Korobeynikov A."/>
            <person name="Smith J.L."/>
            <person name="Gerwick L."/>
            <person name="Gerwick W.H."/>
        </authorList>
    </citation>
    <scope>NUCLEOTIDE SEQUENCE [LARGE SCALE GENOMIC DNA]</scope>
    <source>
        <strain evidence="4 5">PAB10Feb10-1</strain>
    </source>
</reference>
<dbReference type="PANTHER" id="PTHR32282">
    <property type="entry name" value="BINDING PROTEIN TRANSPEPTIDASE, PUTATIVE-RELATED"/>
    <property type="match status" value="1"/>
</dbReference>
<organism evidence="4 5">
    <name type="scientific">Okeania hirsuta</name>
    <dbReference type="NCBI Taxonomy" id="1458930"/>
    <lineage>
        <taxon>Bacteria</taxon>
        <taxon>Bacillati</taxon>
        <taxon>Cyanobacteriota</taxon>
        <taxon>Cyanophyceae</taxon>
        <taxon>Oscillatoriophycideae</taxon>
        <taxon>Oscillatoriales</taxon>
        <taxon>Microcoleaceae</taxon>
        <taxon>Okeania</taxon>
    </lineage>
</organism>
<evidence type="ECO:0000313" key="5">
    <source>
        <dbReference type="Proteomes" id="UP000269154"/>
    </source>
</evidence>
<dbReference type="SUPFAM" id="SSF56601">
    <property type="entry name" value="beta-lactamase/transpeptidase-like"/>
    <property type="match status" value="1"/>
</dbReference>
<dbReference type="InterPro" id="IPR012338">
    <property type="entry name" value="Beta-lactam/transpept-like"/>
</dbReference>
<dbReference type="GO" id="GO:0008658">
    <property type="term" value="F:penicillin binding"/>
    <property type="evidence" value="ECO:0007669"/>
    <property type="project" value="InterPro"/>
</dbReference>
<dbReference type="Pfam" id="PF00905">
    <property type="entry name" value="Transpeptidase"/>
    <property type="match status" value="1"/>
</dbReference>
<dbReference type="PANTHER" id="PTHR32282:SF33">
    <property type="entry name" value="PEPTIDOGLYCAN GLYCOSYLTRANSFERASE"/>
    <property type="match status" value="1"/>
</dbReference>
<dbReference type="GO" id="GO:0008955">
    <property type="term" value="F:peptidoglycan glycosyltransferase activity"/>
    <property type="evidence" value="ECO:0007669"/>
    <property type="project" value="TreeGrafter"/>
</dbReference>
<keyword evidence="2" id="KW-0808">Transferase</keyword>
<evidence type="ECO:0000256" key="1">
    <source>
        <dbReference type="ARBA" id="ARBA00022676"/>
    </source>
</evidence>
<keyword evidence="1" id="KW-0328">Glycosyltransferase</keyword>
<dbReference type="AlphaFoldDB" id="A0A3N6P3R2"/>
<feature type="domain" description="Penicillin-binding protein transpeptidase" evidence="3">
    <location>
        <begin position="20"/>
        <end position="140"/>
    </location>
</feature>
<comment type="caution">
    <text evidence="4">The sequence shown here is derived from an EMBL/GenBank/DDBJ whole genome shotgun (WGS) entry which is preliminary data.</text>
</comment>
<sequence>MKEMSPLDSLKYYLTILNTGFLAMEPNTGLIRAWVGGINHKYFQYDHVRSRRQVGSIFKPIVYAQALRNGMLPCEYTYNRQVVYTDYNDWQPRNADGNYEGVYSMEGALSHSVNTVTVEIMRRGGLDSTRLLARDMGISANIPEGPAISLGEQ</sequence>
<evidence type="ECO:0000256" key="2">
    <source>
        <dbReference type="ARBA" id="ARBA00022679"/>
    </source>
</evidence>
<name>A0A3N6P3R2_9CYAN</name>
<dbReference type="GO" id="GO:0009252">
    <property type="term" value="P:peptidoglycan biosynthetic process"/>
    <property type="evidence" value="ECO:0007669"/>
    <property type="project" value="TreeGrafter"/>
</dbReference>